<proteinExistence type="predicted"/>
<dbReference type="InterPro" id="IPR011701">
    <property type="entry name" value="MFS"/>
</dbReference>
<gene>
    <name evidence="3" type="ORF">CEXT_552461</name>
</gene>
<organism evidence="3 4">
    <name type="scientific">Caerostris extrusa</name>
    <name type="common">Bark spider</name>
    <name type="synonym">Caerostris bankana</name>
    <dbReference type="NCBI Taxonomy" id="172846"/>
    <lineage>
        <taxon>Eukaryota</taxon>
        <taxon>Metazoa</taxon>
        <taxon>Ecdysozoa</taxon>
        <taxon>Arthropoda</taxon>
        <taxon>Chelicerata</taxon>
        <taxon>Arachnida</taxon>
        <taxon>Araneae</taxon>
        <taxon>Araneomorphae</taxon>
        <taxon>Entelegynae</taxon>
        <taxon>Araneoidea</taxon>
        <taxon>Araneidae</taxon>
        <taxon>Caerostris</taxon>
    </lineage>
</organism>
<keyword evidence="4" id="KW-1185">Reference proteome</keyword>
<dbReference type="Gene3D" id="1.20.1250.20">
    <property type="entry name" value="MFS general substrate transporter like domains"/>
    <property type="match status" value="1"/>
</dbReference>
<dbReference type="InterPro" id="IPR036259">
    <property type="entry name" value="MFS_trans_sf"/>
</dbReference>
<keyword evidence="2" id="KW-0472">Membrane</keyword>
<evidence type="ECO:0000313" key="4">
    <source>
        <dbReference type="Proteomes" id="UP001054945"/>
    </source>
</evidence>
<accession>A0AAV4XUP7</accession>
<keyword evidence="2" id="KW-0812">Transmembrane</keyword>
<dbReference type="SUPFAM" id="SSF103473">
    <property type="entry name" value="MFS general substrate transporter"/>
    <property type="match status" value="1"/>
</dbReference>
<dbReference type="Proteomes" id="UP001054945">
    <property type="component" value="Unassembled WGS sequence"/>
</dbReference>
<feature type="transmembrane region" description="Helical" evidence="2">
    <location>
        <begin position="38"/>
        <end position="58"/>
    </location>
</feature>
<feature type="transmembrane region" description="Helical" evidence="2">
    <location>
        <begin position="64"/>
        <end position="87"/>
    </location>
</feature>
<evidence type="ECO:0000313" key="3">
    <source>
        <dbReference type="EMBL" id="GIY97564.1"/>
    </source>
</evidence>
<evidence type="ECO:0008006" key="5">
    <source>
        <dbReference type="Google" id="ProtNLM"/>
    </source>
</evidence>
<protein>
    <recommendedName>
        <fullName evidence="5">Monocarboxylate transporter</fullName>
    </recommendedName>
</protein>
<dbReference type="EMBL" id="BPLR01018178">
    <property type="protein sequence ID" value="GIY97564.1"/>
    <property type="molecule type" value="Genomic_DNA"/>
</dbReference>
<comment type="caution">
    <text evidence="3">The sequence shown here is derived from an EMBL/GenBank/DDBJ whole genome shotgun (WGS) entry which is preliminary data.</text>
</comment>
<evidence type="ECO:0000256" key="2">
    <source>
        <dbReference type="SAM" id="Phobius"/>
    </source>
</evidence>
<dbReference type="AlphaFoldDB" id="A0AAV4XUP7"/>
<keyword evidence="2" id="KW-1133">Transmembrane helix</keyword>
<dbReference type="GO" id="GO:0022857">
    <property type="term" value="F:transmembrane transporter activity"/>
    <property type="evidence" value="ECO:0007669"/>
    <property type="project" value="InterPro"/>
</dbReference>
<evidence type="ECO:0000256" key="1">
    <source>
        <dbReference type="SAM" id="MobiDB-lite"/>
    </source>
</evidence>
<feature type="transmembrane region" description="Helical" evidence="2">
    <location>
        <begin position="99"/>
        <end position="117"/>
    </location>
</feature>
<feature type="region of interest" description="Disordered" evidence="1">
    <location>
        <begin position="154"/>
        <end position="176"/>
    </location>
</feature>
<dbReference type="Pfam" id="PF07690">
    <property type="entry name" value="MFS_1"/>
    <property type="match status" value="1"/>
</dbReference>
<reference evidence="3 4" key="1">
    <citation type="submission" date="2021-06" db="EMBL/GenBank/DDBJ databases">
        <title>Caerostris extrusa draft genome.</title>
        <authorList>
            <person name="Kono N."/>
            <person name="Arakawa K."/>
        </authorList>
    </citation>
    <scope>NUCLEOTIDE SEQUENCE [LARGE SCALE GENOMIC DNA]</scope>
</reference>
<name>A0AAV4XUP7_CAEEX</name>
<dbReference type="InterPro" id="IPR050327">
    <property type="entry name" value="Proton-linked_MCT"/>
</dbReference>
<sequence>MLLATYFTSIVAGIPERGAGPVPLPLIVAFCRRKSTRLTAVFGGLTAALGCLFTSFASQMHQVFLSYGFVMALGLSLARVTSSLMIGQYFKRRRERVEVIVASGTGCGVIIFSYSFAKIIRVLGWRLGLHAITGLAVIPFFRGHLLSFSLPLPPPEEGHPAPQEPEEEDQGQVRDI</sequence>
<dbReference type="PANTHER" id="PTHR11360:SF251">
    <property type="entry name" value="MAJOR FACILITATOR SUPERFAMILY (MFS) PROFILE DOMAIN-CONTAINING PROTEIN"/>
    <property type="match status" value="1"/>
</dbReference>
<dbReference type="PANTHER" id="PTHR11360">
    <property type="entry name" value="MONOCARBOXYLATE TRANSPORTER"/>
    <property type="match status" value="1"/>
</dbReference>